<organism evidence="9 10">
    <name type="scientific">Uncinocarpus reesii (strain UAMH 1704)</name>
    <dbReference type="NCBI Taxonomy" id="336963"/>
    <lineage>
        <taxon>Eukaryota</taxon>
        <taxon>Fungi</taxon>
        <taxon>Dikarya</taxon>
        <taxon>Ascomycota</taxon>
        <taxon>Pezizomycotina</taxon>
        <taxon>Eurotiomycetes</taxon>
        <taxon>Eurotiomycetidae</taxon>
        <taxon>Onygenales</taxon>
        <taxon>Onygenaceae</taxon>
        <taxon>Uncinocarpus</taxon>
    </lineage>
</organism>
<dbReference type="InterPro" id="IPR036390">
    <property type="entry name" value="WH_DNA-bd_sf"/>
</dbReference>
<feature type="domain" description="Replication protein A C-terminal" evidence="8">
    <location>
        <begin position="167"/>
        <end position="244"/>
    </location>
</feature>
<dbReference type="GeneID" id="8439071"/>
<comment type="subcellular location">
    <subcellularLocation>
        <location evidence="1">Nucleus</location>
    </subcellularLocation>
</comment>
<evidence type="ECO:0000313" key="9">
    <source>
        <dbReference type="EMBL" id="EEP75469.1"/>
    </source>
</evidence>
<protein>
    <recommendedName>
        <fullName evidence="11">Replication protein A C-terminal domain-containing protein</fullName>
    </recommendedName>
</protein>
<dbReference type="OMA" id="SFGNKRY"/>
<dbReference type="GO" id="GO:0000781">
    <property type="term" value="C:chromosome, telomeric region"/>
    <property type="evidence" value="ECO:0007669"/>
    <property type="project" value="TreeGrafter"/>
</dbReference>
<dbReference type="CDD" id="cd04478">
    <property type="entry name" value="RPA2_DBD_D"/>
    <property type="match status" value="1"/>
</dbReference>
<dbReference type="Gene3D" id="2.40.50.140">
    <property type="entry name" value="Nucleic acid-binding proteins"/>
    <property type="match status" value="1"/>
</dbReference>
<dbReference type="InterPro" id="IPR004365">
    <property type="entry name" value="NA-bd_OB_tRNA"/>
</dbReference>
<dbReference type="PANTHER" id="PTHR13989">
    <property type="entry name" value="REPLICATION PROTEIN A-RELATED"/>
    <property type="match status" value="1"/>
</dbReference>
<dbReference type="STRING" id="336963.C4JDF0"/>
<keyword evidence="3" id="KW-0235">DNA replication</keyword>
<dbReference type="PANTHER" id="PTHR13989:SF16">
    <property type="entry name" value="REPLICATION PROTEIN A2"/>
    <property type="match status" value="1"/>
</dbReference>
<name>C4JDF0_UNCRE</name>
<keyword evidence="5" id="KW-0539">Nucleus</keyword>
<dbReference type="GO" id="GO:0003697">
    <property type="term" value="F:single-stranded DNA binding"/>
    <property type="evidence" value="ECO:0007669"/>
    <property type="project" value="EnsemblFungi"/>
</dbReference>
<dbReference type="InterPro" id="IPR036388">
    <property type="entry name" value="WH-like_DNA-bd_sf"/>
</dbReference>
<dbReference type="GO" id="GO:0006289">
    <property type="term" value="P:nucleotide-excision repair"/>
    <property type="evidence" value="ECO:0007669"/>
    <property type="project" value="TreeGrafter"/>
</dbReference>
<proteinExistence type="inferred from homology"/>
<evidence type="ECO:0000256" key="6">
    <source>
        <dbReference type="SAM" id="MobiDB-lite"/>
    </source>
</evidence>
<reference evidence="10" key="1">
    <citation type="journal article" date="2009" name="Genome Res.">
        <title>Comparative genomic analyses of the human fungal pathogens Coccidioides and their relatives.</title>
        <authorList>
            <person name="Sharpton T.J."/>
            <person name="Stajich J.E."/>
            <person name="Rounsley S.D."/>
            <person name="Gardner M.J."/>
            <person name="Wortman J.R."/>
            <person name="Jordar V.S."/>
            <person name="Maiti R."/>
            <person name="Kodira C.D."/>
            <person name="Neafsey D.E."/>
            <person name="Zeng Q."/>
            <person name="Hung C.-Y."/>
            <person name="McMahan C."/>
            <person name="Muszewska A."/>
            <person name="Grynberg M."/>
            <person name="Mandel M.A."/>
            <person name="Kellner E.M."/>
            <person name="Barker B.M."/>
            <person name="Galgiani J.N."/>
            <person name="Orbach M.J."/>
            <person name="Kirkland T.N."/>
            <person name="Cole G.T."/>
            <person name="Henn M.R."/>
            <person name="Birren B.W."/>
            <person name="Taylor J.W."/>
        </authorList>
    </citation>
    <scope>NUCLEOTIDE SEQUENCE [LARGE SCALE GENOMIC DNA]</scope>
    <source>
        <strain evidence="10">UAMH 1704</strain>
    </source>
</reference>
<dbReference type="Gene3D" id="1.10.10.10">
    <property type="entry name" value="Winged helix-like DNA-binding domain superfamily/Winged helix DNA-binding domain"/>
    <property type="match status" value="1"/>
</dbReference>
<dbReference type="Pfam" id="PF01336">
    <property type="entry name" value="tRNA_anti-codon"/>
    <property type="match status" value="1"/>
</dbReference>
<evidence type="ECO:0000259" key="7">
    <source>
        <dbReference type="Pfam" id="PF01336"/>
    </source>
</evidence>
<dbReference type="GO" id="GO:0035861">
    <property type="term" value="C:site of double-strand break"/>
    <property type="evidence" value="ECO:0007669"/>
    <property type="project" value="EnsemblFungi"/>
</dbReference>
<dbReference type="GO" id="GO:0005736">
    <property type="term" value="C:RNA polymerase I complex"/>
    <property type="evidence" value="ECO:0007669"/>
    <property type="project" value="EnsemblFungi"/>
</dbReference>
<evidence type="ECO:0000313" key="10">
    <source>
        <dbReference type="Proteomes" id="UP000002058"/>
    </source>
</evidence>
<dbReference type="InterPro" id="IPR014892">
    <property type="entry name" value="RPA_C"/>
</dbReference>
<evidence type="ECO:0000256" key="1">
    <source>
        <dbReference type="ARBA" id="ARBA00004123"/>
    </source>
</evidence>
<dbReference type="KEGG" id="ure:UREG_00315"/>
<dbReference type="HOGENOM" id="CLU_051033_0_1_1"/>
<dbReference type="GO" id="GO:0005662">
    <property type="term" value="C:DNA replication factor A complex"/>
    <property type="evidence" value="ECO:0007669"/>
    <property type="project" value="EnsemblFungi"/>
</dbReference>
<dbReference type="InterPro" id="IPR012340">
    <property type="entry name" value="NA-bd_OB-fold"/>
</dbReference>
<dbReference type="GO" id="GO:0006260">
    <property type="term" value="P:DNA replication"/>
    <property type="evidence" value="ECO:0007669"/>
    <property type="project" value="UniProtKB-KW"/>
</dbReference>
<dbReference type="PIRSF" id="PIRSF036949">
    <property type="entry name" value="RPA32"/>
    <property type="match status" value="1"/>
</dbReference>
<feature type="region of interest" description="Disordered" evidence="6">
    <location>
        <begin position="159"/>
        <end position="184"/>
    </location>
</feature>
<dbReference type="eggNOG" id="KOG3108">
    <property type="taxonomic scope" value="Eukaryota"/>
</dbReference>
<dbReference type="InParanoid" id="C4JDF0"/>
<evidence type="ECO:0008006" key="11">
    <source>
        <dbReference type="Google" id="ProtNLM"/>
    </source>
</evidence>
<keyword evidence="4" id="KW-0238">DNA-binding</keyword>
<dbReference type="SUPFAM" id="SSF50249">
    <property type="entry name" value="Nucleic acid-binding proteins"/>
    <property type="match status" value="1"/>
</dbReference>
<dbReference type="Pfam" id="PF08784">
    <property type="entry name" value="RPA_C"/>
    <property type="match status" value="1"/>
</dbReference>
<dbReference type="InterPro" id="IPR014646">
    <property type="entry name" value="Rfa2/RPA32"/>
</dbReference>
<gene>
    <name evidence="9" type="ORF">UREG_00315</name>
</gene>
<evidence type="ECO:0000256" key="5">
    <source>
        <dbReference type="ARBA" id="ARBA00023242"/>
    </source>
</evidence>
<evidence type="ECO:0000259" key="8">
    <source>
        <dbReference type="Pfam" id="PF08784"/>
    </source>
</evidence>
<dbReference type="VEuPathDB" id="FungiDB:UREG_00315"/>
<accession>C4JDF0</accession>
<evidence type="ECO:0000256" key="2">
    <source>
        <dbReference type="ARBA" id="ARBA00007815"/>
    </source>
</evidence>
<evidence type="ECO:0000256" key="4">
    <source>
        <dbReference type="ARBA" id="ARBA00023125"/>
    </source>
</evidence>
<keyword evidence="10" id="KW-1185">Reference proteome</keyword>
<dbReference type="Proteomes" id="UP000002058">
    <property type="component" value="Unassembled WGS sequence"/>
</dbReference>
<dbReference type="RefSeq" id="XP_002540802.1">
    <property type="nucleotide sequence ID" value="XM_002540756.1"/>
</dbReference>
<dbReference type="GO" id="GO:0000724">
    <property type="term" value="P:double-strand break repair via homologous recombination"/>
    <property type="evidence" value="ECO:0007669"/>
    <property type="project" value="TreeGrafter"/>
</dbReference>
<sequence length="252" mass="27871">MNEVGSSQSGKKATKESLRPVTIKQLNDATQAYTDAEFKIDDTEITQVSFVGQVRNISQLSTFTTYKLDDGTGEIEVKRWLDRSDGMQADPMDTDSAATKRPDKNQIVTNGYVKVWGKLSSYSNNRRSVTAVVIRPLTSMDEYHCHFLEATSIHLYFTRGPPPNKDKPEAGKGQGSGMTVTGKPLPALSPMGTKLYEALSNTLQSREGLHVQQLASMLNASTSDVRKTCDELAEQGLIFTTVDEFTWAVMEF</sequence>
<dbReference type="SUPFAM" id="SSF46785">
    <property type="entry name" value="Winged helix' DNA-binding domain"/>
    <property type="match status" value="1"/>
</dbReference>
<dbReference type="EMBL" id="CH476615">
    <property type="protein sequence ID" value="EEP75469.1"/>
    <property type="molecule type" value="Genomic_DNA"/>
</dbReference>
<dbReference type="InterPro" id="IPR040260">
    <property type="entry name" value="RFA2-like"/>
</dbReference>
<dbReference type="AlphaFoldDB" id="C4JDF0"/>
<dbReference type="FunCoup" id="C4JDF0">
    <property type="interactions" value="757"/>
</dbReference>
<feature type="domain" description="OB" evidence="7">
    <location>
        <begin position="48"/>
        <end position="135"/>
    </location>
</feature>
<comment type="similarity">
    <text evidence="2">Belongs to the replication factor A protein 2 family.</text>
</comment>
<dbReference type="OrthoDB" id="25571at2759"/>
<evidence type="ECO:0000256" key="3">
    <source>
        <dbReference type="ARBA" id="ARBA00022705"/>
    </source>
</evidence>